<sequence length="346" mass="40577">MDIQLRYRGQGCAKNTFDQRNLHSILPQALAQSFGIRNSNHISDLPNRQFDVKSYHPYTCRDVRQFCLPNYRDYEKNLSENSFSKTELLKNVTCFLNTNEDFQISVIDKNELSLWTKGAERQQKFFDNYNKKSFLQRTLGLYSYKEHKKKKTYFSVTNNLLPNDLVFTEKYALKASERRSKSTTTLLKDTEFKSNYRNGLIISRDDFNELYAILKQDCEFLNNNNWINYYLSVAIHEVKGQQTIPKLEIGRDALDGRTLQRDSFGIVGQRSHGIKATGNEKKQLLIFIGIRGHLLEYAGIRKLGHSIIKPFQLNTVTCSPSEYKERFLKEFQQKWFKSEDNEETKC</sequence>
<keyword evidence="1" id="KW-0067">ATP-binding</keyword>
<dbReference type="PROSITE" id="PS51455">
    <property type="entry name" value="PIPK"/>
    <property type="match status" value="1"/>
</dbReference>
<keyword evidence="1" id="KW-0808">Transferase</keyword>
<proteinExistence type="predicted"/>
<evidence type="ECO:0000259" key="2">
    <source>
        <dbReference type="PROSITE" id="PS51455"/>
    </source>
</evidence>
<organism evidence="3 4">
    <name type="scientific">Lymnaea stagnalis</name>
    <name type="common">Great pond snail</name>
    <name type="synonym">Helix stagnalis</name>
    <dbReference type="NCBI Taxonomy" id="6523"/>
    <lineage>
        <taxon>Eukaryota</taxon>
        <taxon>Metazoa</taxon>
        <taxon>Spiralia</taxon>
        <taxon>Lophotrochozoa</taxon>
        <taxon>Mollusca</taxon>
        <taxon>Gastropoda</taxon>
        <taxon>Heterobranchia</taxon>
        <taxon>Euthyneura</taxon>
        <taxon>Panpulmonata</taxon>
        <taxon>Hygrophila</taxon>
        <taxon>Lymnaeoidea</taxon>
        <taxon>Lymnaeidae</taxon>
        <taxon>Lymnaea</taxon>
    </lineage>
</organism>
<feature type="domain" description="PIPK" evidence="2">
    <location>
        <begin position="1"/>
        <end position="335"/>
    </location>
</feature>
<dbReference type="InterPro" id="IPR027483">
    <property type="entry name" value="PInositol-4-P-4/5-kinase_C_sf"/>
</dbReference>
<dbReference type="GO" id="GO:0005886">
    <property type="term" value="C:plasma membrane"/>
    <property type="evidence" value="ECO:0007669"/>
    <property type="project" value="TreeGrafter"/>
</dbReference>
<dbReference type="InterPro" id="IPR023610">
    <property type="entry name" value="PInositol-4/5-P-5/4-kinase"/>
</dbReference>
<keyword evidence="1" id="KW-0418">Kinase</keyword>
<dbReference type="Gene3D" id="3.30.810.10">
    <property type="entry name" value="2-Layer Sandwich"/>
    <property type="match status" value="1"/>
</dbReference>
<dbReference type="Gene3D" id="3.30.800.10">
    <property type="entry name" value="Phosphatidylinositol Phosphate Kinase II Beta"/>
    <property type="match status" value="1"/>
</dbReference>
<protein>
    <recommendedName>
        <fullName evidence="2">PIPK domain-containing protein</fullName>
    </recommendedName>
</protein>
<dbReference type="AlphaFoldDB" id="A0AAV2I0H3"/>
<dbReference type="GO" id="GO:0046854">
    <property type="term" value="P:phosphatidylinositol phosphate biosynthetic process"/>
    <property type="evidence" value="ECO:0007669"/>
    <property type="project" value="TreeGrafter"/>
</dbReference>
<dbReference type="EMBL" id="CAXITT010000331">
    <property type="protein sequence ID" value="CAL1539204.1"/>
    <property type="molecule type" value="Genomic_DNA"/>
</dbReference>
<gene>
    <name evidence="3" type="ORF">GSLYS_00013023001</name>
</gene>
<keyword evidence="4" id="KW-1185">Reference proteome</keyword>
<dbReference type="InterPro" id="IPR027484">
    <property type="entry name" value="PInositol-4-P-5-kinase_N"/>
</dbReference>
<dbReference type="SUPFAM" id="SSF56104">
    <property type="entry name" value="SAICAR synthase-like"/>
    <property type="match status" value="1"/>
</dbReference>
<dbReference type="SMART" id="SM00330">
    <property type="entry name" value="PIPKc"/>
    <property type="match status" value="1"/>
</dbReference>
<evidence type="ECO:0000256" key="1">
    <source>
        <dbReference type="PROSITE-ProRule" id="PRU00781"/>
    </source>
</evidence>
<dbReference type="GO" id="GO:0005524">
    <property type="term" value="F:ATP binding"/>
    <property type="evidence" value="ECO:0007669"/>
    <property type="project" value="UniProtKB-UniRule"/>
</dbReference>
<reference evidence="3 4" key="1">
    <citation type="submission" date="2024-04" db="EMBL/GenBank/DDBJ databases">
        <authorList>
            <consortium name="Genoscope - CEA"/>
            <person name="William W."/>
        </authorList>
    </citation>
    <scope>NUCLEOTIDE SEQUENCE [LARGE SCALE GENOMIC DNA]</scope>
</reference>
<name>A0AAV2I0H3_LYMST</name>
<dbReference type="PANTHER" id="PTHR23086:SF8">
    <property type="entry name" value="PHOSPHATIDYLINOSITOL 5-PHOSPHATE 4-KINASE, ISOFORM A"/>
    <property type="match status" value="1"/>
</dbReference>
<dbReference type="Pfam" id="PF01504">
    <property type="entry name" value="PIP5K"/>
    <property type="match status" value="1"/>
</dbReference>
<dbReference type="PANTHER" id="PTHR23086">
    <property type="entry name" value="PHOSPHATIDYLINOSITOL-4-PHOSPHATE 5-KINASE"/>
    <property type="match status" value="1"/>
</dbReference>
<dbReference type="InterPro" id="IPR002498">
    <property type="entry name" value="PInositol-4-P-4/5-kinase_core"/>
</dbReference>
<evidence type="ECO:0000313" key="3">
    <source>
        <dbReference type="EMBL" id="CAL1539204.1"/>
    </source>
</evidence>
<keyword evidence="1" id="KW-0547">Nucleotide-binding</keyword>
<accession>A0AAV2I0H3</accession>
<comment type="caution">
    <text evidence="3">The sequence shown here is derived from an EMBL/GenBank/DDBJ whole genome shotgun (WGS) entry which is preliminary data.</text>
</comment>
<evidence type="ECO:0000313" key="4">
    <source>
        <dbReference type="Proteomes" id="UP001497497"/>
    </source>
</evidence>
<dbReference type="GO" id="GO:0016308">
    <property type="term" value="F:1-phosphatidylinositol-4-phosphate 5-kinase activity"/>
    <property type="evidence" value="ECO:0007669"/>
    <property type="project" value="TreeGrafter"/>
</dbReference>
<dbReference type="Proteomes" id="UP001497497">
    <property type="component" value="Unassembled WGS sequence"/>
</dbReference>